<keyword evidence="4" id="KW-1185">Reference proteome</keyword>
<evidence type="ECO:0000313" key="4">
    <source>
        <dbReference type="Proteomes" id="UP000612055"/>
    </source>
</evidence>
<keyword evidence="2" id="KW-0732">Signal</keyword>
<dbReference type="Proteomes" id="UP000612055">
    <property type="component" value="Unassembled WGS sequence"/>
</dbReference>
<gene>
    <name evidence="3" type="ORF">HYH03_004648</name>
</gene>
<accession>A0A835YAZ4</accession>
<feature type="coiled-coil region" evidence="1">
    <location>
        <begin position="75"/>
        <end position="135"/>
    </location>
</feature>
<evidence type="ECO:0000256" key="2">
    <source>
        <dbReference type="SAM" id="SignalP"/>
    </source>
</evidence>
<dbReference type="EMBL" id="JAEHOE010000014">
    <property type="protein sequence ID" value="KAG2497496.1"/>
    <property type="molecule type" value="Genomic_DNA"/>
</dbReference>
<reference evidence="3" key="1">
    <citation type="journal article" date="2020" name="bioRxiv">
        <title>Comparative genomics of Chlamydomonas.</title>
        <authorList>
            <person name="Craig R.J."/>
            <person name="Hasan A.R."/>
            <person name="Ness R.W."/>
            <person name="Keightley P.D."/>
        </authorList>
    </citation>
    <scope>NUCLEOTIDE SEQUENCE</scope>
    <source>
        <strain evidence="3">CCAP 11/70</strain>
    </source>
</reference>
<dbReference type="OrthoDB" id="538197at2759"/>
<feature type="chain" id="PRO_5032696612" evidence="2">
    <location>
        <begin position="30"/>
        <end position="192"/>
    </location>
</feature>
<keyword evidence="1" id="KW-0175">Coiled coil</keyword>
<evidence type="ECO:0000256" key="1">
    <source>
        <dbReference type="SAM" id="Coils"/>
    </source>
</evidence>
<organism evidence="3 4">
    <name type="scientific">Edaphochlamys debaryana</name>
    <dbReference type="NCBI Taxonomy" id="47281"/>
    <lineage>
        <taxon>Eukaryota</taxon>
        <taxon>Viridiplantae</taxon>
        <taxon>Chlorophyta</taxon>
        <taxon>core chlorophytes</taxon>
        <taxon>Chlorophyceae</taxon>
        <taxon>CS clade</taxon>
        <taxon>Chlamydomonadales</taxon>
        <taxon>Chlamydomonadales incertae sedis</taxon>
        <taxon>Edaphochlamys</taxon>
    </lineage>
</organism>
<dbReference type="AlphaFoldDB" id="A0A835YAZ4"/>
<feature type="signal peptide" evidence="2">
    <location>
        <begin position="1"/>
        <end position="29"/>
    </location>
</feature>
<name>A0A835YAZ4_9CHLO</name>
<comment type="caution">
    <text evidence="3">The sequence shown here is derived from an EMBL/GenBank/DDBJ whole genome shotgun (WGS) entry which is preliminary data.</text>
</comment>
<protein>
    <submittedName>
        <fullName evidence="3">Uncharacterized protein</fullName>
    </submittedName>
</protein>
<sequence>MQTGVQRALPSAAVLSALLPGLFVAQTRTKTYVSNVMNEERTKRITDHQNYWKARKKYRLELHDLFSKWRAELKAKQLAEEAVERQRKAEDARNQAERMAELLKEKRLASLSEQLRKAELEHKVAQVQVRAAERRDGELKRKEAARAARYQRLLEASRNWIRESEFEAAIHTALDNPRPFGFMANLQPSKGF</sequence>
<evidence type="ECO:0000313" key="3">
    <source>
        <dbReference type="EMBL" id="KAG2497496.1"/>
    </source>
</evidence>
<proteinExistence type="predicted"/>